<organism evidence="1 2">
    <name type="scientific">Aquamicrobium segne</name>
    <dbReference type="NCBI Taxonomy" id="469547"/>
    <lineage>
        <taxon>Bacteria</taxon>
        <taxon>Pseudomonadati</taxon>
        <taxon>Pseudomonadota</taxon>
        <taxon>Alphaproteobacteria</taxon>
        <taxon>Hyphomicrobiales</taxon>
        <taxon>Phyllobacteriaceae</taxon>
        <taxon>Aquamicrobium</taxon>
    </lineage>
</organism>
<dbReference type="RefSeq" id="WP_378228499.1">
    <property type="nucleotide sequence ID" value="NZ_JBHSLL010000015.1"/>
</dbReference>
<sequence>MIGNQQETGLANPLRQYNDAGTQALQQAATRLKTMRPGNSRFRTKDLVGLLMSHGARTWRNTQPLVQIRLKAATPDGKAAIRLKF</sequence>
<comment type="caution">
    <text evidence="1">The sequence shown here is derived from an EMBL/GenBank/DDBJ whole genome shotgun (WGS) entry which is preliminary data.</text>
</comment>
<name>A0ABW0GYU3_9HYPH</name>
<protein>
    <submittedName>
        <fullName evidence="1">Uncharacterized protein</fullName>
    </submittedName>
</protein>
<gene>
    <name evidence="1" type="ORF">ACFPLB_06165</name>
</gene>
<keyword evidence="2" id="KW-1185">Reference proteome</keyword>
<evidence type="ECO:0000313" key="1">
    <source>
        <dbReference type="EMBL" id="MFC5385553.1"/>
    </source>
</evidence>
<evidence type="ECO:0000313" key="2">
    <source>
        <dbReference type="Proteomes" id="UP001596016"/>
    </source>
</evidence>
<reference evidence="2" key="1">
    <citation type="journal article" date="2019" name="Int. J. Syst. Evol. Microbiol.">
        <title>The Global Catalogue of Microorganisms (GCM) 10K type strain sequencing project: providing services to taxonomists for standard genome sequencing and annotation.</title>
        <authorList>
            <consortium name="The Broad Institute Genomics Platform"/>
            <consortium name="The Broad Institute Genome Sequencing Center for Infectious Disease"/>
            <person name="Wu L."/>
            <person name="Ma J."/>
        </authorList>
    </citation>
    <scope>NUCLEOTIDE SEQUENCE [LARGE SCALE GENOMIC DNA]</scope>
    <source>
        <strain evidence="2">CGMCC 4.1415</strain>
    </source>
</reference>
<dbReference type="Proteomes" id="UP001596016">
    <property type="component" value="Unassembled WGS sequence"/>
</dbReference>
<accession>A0ABW0GYU3</accession>
<proteinExistence type="predicted"/>
<dbReference type="EMBL" id="JBHSLL010000015">
    <property type="protein sequence ID" value="MFC5385553.1"/>
    <property type="molecule type" value="Genomic_DNA"/>
</dbReference>